<evidence type="ECO:0000313" key="2">
    <source>
        <dbReference type="Proteomes" id="UP000005365"/>
    </source>
</evidence>
<gene>
    <name evidence="1" type="ORF">NEISICOT_02012</name>
</gene>
<sequence length="53" mass="6210">MSQHQPCPFPVWRGNDCRPNIRLQTNRKGRLKPGKPSFRRPFDFMARCSSCGF</sequence>
<name>C6M661_NEISI</name>
<dbReference type="Proteomes" id="UP000005365">
    <property type="component" value="Unassembled WGS sequence"/>
</dbReference>
<dbReference type="AlphaFoldDB" id="C6M661"/>
<protein>
    <submittedName>
        <fullName evidence="1">Uncharacterized protein</fullName>
    </submittedName>
</protein>
<organism evidence="1 2">
    <name type="scientific">Neisseria sicca ATCC 29256</name>
    <dbReference type="NCBI Taxonomy" id="547045"/>
    <lineage>
        <taxon>Bacteria</taxon>
        <taxon>Pseudomonadati</taxon>
        <taxon>Pseudomonadota</taxon>
        <taxon>Betaproteobacteria</taxon>
        <taxon>Neisseriales</taxon>
        <taxon>Neisseriaceae</taxon>
        <taxon>Neisseria</taxon>
    </lineage>
</organism>
<comment type="caution">
    <text evidence="1">The sequence shown here is derived from an EMBL/GenBank/DDBJ whole genome shotgun (WGS) entry which is preliminary data.</text>
</comment>
<proteinExistence type="predicted"/>
<accession>C6M661</accession>
<evidence type="ECO:0000313" key="1">
    <source>
        <dbReference type="EMBL" id="EET44289.1"/>
    </source>
</evidence>
<reference evidence="1" key="1">
    <citation type="submission" date="2009-07" db="EMBL/GenBank/DDBJ databases">
        <authorList>
            <person name="Weinstock G."/>
            <person name="Sodergren E."/>
            <person name="Clifton S."/>
            <person name="Fulton L."/>
            <person name="Fulton B."/>
            <person name="Courtney L."/>
            <person name="Fronick C."/>
            <person name="Harrison M."/>
            <person name="Strong C."/>
            <person name="Farmer C."/>
            <person name="Delahaunty K."/>
            <person name="Markovic C."/>
            <person name="Hall O."/>
            <person name="Minx P."/>
            <person name="Tomlinson C."/>
            <person name="Mitreva M."/>
            <person name="Nelson J."/>
            <person name="Hou S."/>
            <person name="Wollam A."/>
            <person name="Pepin K.H."/>
            <person name="Johnson M."/>
            <person name="Bhonagiri V."/>
            <person name="Nash W.E."/>
            <person name="Warren W."/>
            <person name="Chinwalla A."/>
            <person name="Mardis E.R."/>
            <person name="Wilson R.K."/>
        </authorList>
    </citation>
    <scope>NUCLEOTIDE SEQUENCE [LARGE SCALE GENOMIC DNA]</scope>
    <source>
        <strain evidence="1">ATCC 29256</strain>
    </source>
</reference>
<dbReference type="EMBL" id="ACKO02000011">
    <property type="protein sequence ID" value="EET44289.1"/>
    <property type="molecule type" value="Genomic_DNA"/>
</dbReference>
<keyword evidence="2" id="KW-1185">Reference proteome</keyword>